<evidence type="ECO:0000259" key="12">
    <source>
        <dbReference type="Pfam" id="PF07715"/>
    </source>
</evidence>
<reference evidence="13 14" key="1">
    <citation type="journal article" date="2019" name="Int. J. Syst. Evol. Microbiol.">
        <title>The Global Catalogue of Microorganisms (GCM) 10K type strain sequencing project: providing services to taxonomists for standard genome sequencing and annotation.</title>
        <authorList>
            <consortium name="The Broad Institute Genomics Platform"/>
            <consortium name="The Broad Institute Genome Sequencing Center for Infectious Disease"/>
            <person name="Wu L."/>
            <person name="Ma J."/>
        </authorList>
    </citation>
    <scope>NUCLEOTIDE SEQUENCE [LARGE SCALE GENOMIC DNA]</scope>
    <source>
        <strain evidence="13 14">JCM 15608</strain>
    </source>
</reference>
<gene>
    <name evidence="13" type="ORF">GCM10009111_06270</name>
</gene>
<feature type="signal peptide" evidence="10">
    <location>
        <begin position="1"/>
        <end position="22"/>
    </location>
</feature>
<keyword evidence="6 8" id="KW-0472">Membrane</keyword>
<evidence type="ECO:0000256" key="7">
    <source>
        <dbReference type="ARBA" id="ARBA00023237"/>
    </source>
</evidence>
<dbReference type="Gene3D" id="2.170.130.10">
    <property type="entry name" value="TonB-dependent receptor, plug domain"/>
    <property type="match status" value="1"/>
</dbReference>
<dbReference type="RefSeq" id="WP_343814902.1">
    <property type="nucleotide sequence ID" value="NZ_BAAAFA010000002.1"/>
</dbReference>
<dbReference type="PANTHER" id="PTHR30442">
    <property type="entry name" value="IRON III DICITRATE TRANSPORT PROTEIN FECA"/>
    <property type="match status" value="1"/>
</dbReference>
<keyword evidence="3 8" id="KW-1134">Transmembrane beta strand</keyword>
<evidence type="ECO:0000313" key="14">
    <source>
        <dbReference type="Proteomes" id="UP001500021"/>
    </source>
</evidence>
<evidence type="ECO:0000256" key="8">
    <source>
        <dbReference type="PROSITE-ProRule" id="PRU01360"/>
    </source>
</evidence>
<protein>
    <submittedName>
        <fullName evidence="13">TonB-dependent receptor family protein</fullName>
    </submittedName>
</protein>
<accession>A0ABN1L3N9</accession>
<feature type="domain" description="TonB-dependent receptor plug" evidence="12">
    <location>
        <begin position="52"/>
        <end position="159"/>
    </location>
</feature>
<dbReference type="Gene3D" id="2.40.170.20">
    <property type="entry name" value="TonB-dependent receptor, beta-barrel domain"/>
    <property type="match status" value="1"/>
</dbReference>
<evidence type="ECO:0000256" key="3">
    <source>
        <dbReference type="ARBA" id="ARBA00022452"/>
    </source>
</evidence>
<feature type="chain" id="PRO_5046883990" evidence="10">
    <location>
        <begin position="23"/>
        <end position="755"/>
    </location>
</feature>
<comment type="subcellular location">
    <subcellularLocation>
        <location evidence="1 8">Cell outer membrane</location>
        <topology evidence="1 8">Multi-pass membrane protein</topology>
    </subcellularLocation>
</comment>
<keyword evidence="10" id="KW-0732">Signal</keyword>
<sequence length="755" mass="83935">MQLSSISLALITALSIQLPTQAETITTEQENNKEQAIERITINHIISPNHNNIAGAIVALNKEEIERQRPFSIKEALENIAGINVVGEDVFSTHLNIGMRGLNPRRSARTLLMEDGMPLYLAPYGDPSAHYSPPIENLEYIEVVKGSGQVLYGPQTIGGMINFVTTPVPTSGVTGNVNIELGTNGFQNIYARAGVGSEKGGILISATDKSGDGIRENHQLDISELSFKGQWNINNSHTITAKYAQFKEDSNISETGLSEAEYATNPFQAPTGKVDGFIQQRDTLHLIHDYKINNDVVLSSQFYHVDNDRASFRQINGPGEAIEYCPTVDDLSDVPGARRALPATEDNSQICGGRWRPRYYNYWGIEPRLTFNHQWLGSDSEAIIGVRYHREDIQRHQFRGYDSRFQSLDFAKTYTDFDQDDNRAGWHQEHIQIDVTARSYYIKNAFKAGAWTITPGLRLEDITATTDYIRTEGAAPTNPEKRYTQSHSELLPGIGATYEINNNSTVFAGVHQGFSPARPNRDIEDENPDASYLATKPEQSTNYEFGFRSTEITAISLDTTLFLTDFDEIVVQATSGRYVNAGESRQAGLEVAGQLNFADLYKTLYNVYLQGNYTNLFLAEFNSLKEIRDDSSENIIKSASFEAGNRLPYAPKHMASLALGFETAQGTVDARIGLNYVSEQFVDGANTTIPSESGEEGIIPSHTIFSLTVNYRPTEQLTLYINGQNITDELYLVSRVDGMVAGREQQFSAGVNYQF</sequence>
<evidence type="ECO:0000256" key="1">
    <source>
        <dbReference type="ARBA" id="ARBA00004571"/>
    </source>
</evidence>
<dbReference type="CDD" id="cd01347">
    <property type="entry name" value="ligand_gated_channel"/>
    <property type="match status" value="1"/>
</dbReference>
<dbReference type="PROSITE" id="PS52016">
    <property type="entry name" value="TONB_DEPENDENT_REC_3"/>
    <property type="match status" value="1"/>
</dbReference>
<dbReference type="EMBL" id="BAAAFA010000002">
    <property type="protein sequence ID" value="GAA0812406.1"/>
    <property type="molecule type" value="Genomic_DNA"/>
</dbReference>
<evidence type="ECO:0000256" key="6">
    <source>
        <dbReference type="ARBA" id="ARBA00023136"/>
    </source>
</evidence>
<keyword evidence="7 8" id="KW-0998">Cell outer membrane</keyword>
<keyword evidence="4 8" id="KW-0812">Transmembrane</keyword>
<keyword evidence="14" id="KW-1185">Reference proteome</keyword>
<dbReference type="Proteomes" id="UP001500021">
    <property type="component" value="Unassembled WGS sequence"/>
</dbReference>
<name>A0ABN1L3N9_9GAMM</name>
<keyword evidence="2 8" id="KW-0813">Transport</keyword>
<evidence type="ECO:0000256" key="10">
    <source>
        <dbReference type="SAM" id="SignalP"/>
    </source>
</evidence>
<dbReference type="InterPro" id="IPR039426">
    <property type="entry name" value="TonB-dep_rcpt-like"/>
</dbReference>
<dbReference type="SUPFAM" id="SSF56935">
    <property type="entry name" value="Porins"/>
    <property type="match status" value="1"/>
</dbReference>
<keyword evidence="13" id="KW-0675">Receptor</keyword>
<feature type="domain" description="TonB-dependent receptor-like beta-barrel" evidence="11">
    <location>
        <begin position="241"/>
        <end position="726"/>
    </location>
</feature>
<dbReference type="InterPro" id="IPR012910">
    <property type="entry name" value="Plug_dom"/>
</dbReference>
<proteinExistence type="inferred from homology"/>
<evidence type="ECO:0000313" key="13">
    <source>
        <dbReference type="EMBL" id="GAA0812406.1"/>
    </source>
</evidence>
<dbReference type="Pfam" id="PF00593">
    <property type="entry name" value="TonB_dep_Rec_b-barrel"/>
    <property type="match status" value="1"/>
</dbReference>
<dbReference type="InterPro" id="IPR000531">
    <property type="entry name" value="Beta-barrel_TonB"/>
</dbReference>
<evidence type="ECO:0000256" key="5">
    <source>
        <dbReference type="ARBA" id="ARBA00023077"/>
    </source>
</evidence>
<evidence type="ECO:0000256" key="4">
    <source>
        <dbReference type="ARBA" id="ARBA00022692"/>
    </source>
</evidence>
<evidence type="ECO:0000256" key="2">
    <source>
        <dbReference type="ARBA" id="ARBA00022448"/>
    </source>
</evidence>
<dbReference type="Pfam" id="PF07715">
    <property type="entry name" value="Plug"/>
    <property type="match status" value="1"/>
</dbReference>
<dbReference type="InterPro" id="IPR036942">
    <property type="entry name" value="Beta-barrel_TonB_sf"/>
</dbReference>
<keyword evidence="5 9" id="KW-0798">TonB box</keyword>
<evidence type="ECO:0000256" key="9">
    <source>
        <dbReference type="RuleBase" id="RU003357"/>
    </source>
</evidence>
<comment type="similarity">
    <text evidence="8 9">Belongs to the TonB-dependent receptor family.</text>
</comment>
<evidence type="ECO:0000259" key="11">
    <source>
        <dbReference type="Pfam" id="PF00593"/>
    </source>
</evidence>
<comment type="caution">
    <text evidence="13">The sequence shown here is derived from an EMBL/GenBank/DDBJ whole genome shotgun (WGS) entry which is preliminary data.</text>
</comment>
<organism evidence="13 14">
    <name type="scientific">Colwellia asteriadis</name>
    <dbReference type="NCBI Taxonomy" id="517723"/>
    <lineage>
        <taxon>Bacteria</taxon>
        <taxon>Pseudomonadati</taxon>
        <taxon>Pseudomonadota</taxon>
        <taxon>Gammaproteobacteria</taxon>
        <taxon>Alteromonadales</taxon>
        <taxon>Colwelliaceae</taxon>
        <taxon>Colwellia</taxon>
    </lineage>
</organism>
<dbReference type="InterPro" id="IPR037066">
    <property type="entry name" value="Plug_dom_sf"/>
</dbReference>
<dbReference type="PANTHER" id="PTHR30442:SF0">
    <property type="entry name" value="FE(3+) DICITRATE TRANSPORT PROTEIN FECA"/>
    <property type="match status" value="1"/>
</dbReference>